<name>A0AA91THH1_9BACT</name>
<dbReference type="Gene3D" id="3.30.70.2330">
    <property type="match status" value="1"/>
</dbReference>
<evidence type="ECO:0000313" key="7">
    <source>
        <dbReference type="Proteomes" id="UP000215155"/>
    </source>
</evidence>
<dbReference type="EMBL" id="NMPZ01000030">
    <property type="protein sequence ID" value="OXL42842.1"/>
    <property type="molecule type" value="Genomic_DNA"/>
</dbReference>
<evidence type="ECO:0000256" key="1">
    <source>
        <dbReference type="ARBA" id="ARBA00022723"/>
    </source>
</evidence>
<evidence type="ECO:0000313" key="6">
    <source>
        <dbReference type="EMBL" id="OXL42842.1"/>
    </source>
</evidence>
<feature type="region of interest" description="Disordered" evidence="4">
    <location>
        <begin position="450"/>
        <end position="477"/>
    </location>
</feature>
<proteinExistence type="predicted"/>
<dbReference type="Pfam" id="PF08797">
    <property type="entry name" value="HIRAN"/>
    <property type="match status" value="1"/>
</dbReference>
<dbReference type="Proteomes" id="UP000215155">
    <property type="component" value="Unassembled WGS sequence"/>
</dbReference>
<dbReference type="RefSeq" id="WP_089545043.1">
    <property type="nucleotide sequence ID" value="NZ_DAWCZU010000011.1"/>
</dbReference>
<sequence>MNFEITAIRYQMPGKDFEEKTKNAKDFVAQLPIPSMVYLKREPDNVYSSNAIAVYYQNYNKIGYISENYTKEIQRVFPPELSSTTIVKAKVIGKIGNITLTADVDTPKECLLAPEPYKRRIAPSPFDISMPFMEEENKIELVTNLLLPRDFNDKDAEELINLSEYYYSQIPLTLCDVDCKNTSRILNKLKDFTNNHPAISSSTKKKLEDLCHKIQNLVANIHREEDRNKIYENHLARMKEFFSNEKDGFFKRYDDNYLKAPLGLAKTDILKSELNRLTDWLDKVPRGIFHSHNLQKKDIVPQMRYLHLSRREMYDIMGTELVVLRLKEQLYQNESMSNQESNTDQQNVVPDEVIIPHDCREAIIKVMKPTFTLPNGVVMNSRNQIIKAASVIDLTTNVQVAMMMAVVMEIKAIRPGTKCIDFIRALIGIGVLKYSDEKAIKNMADGMNRKLHGSQKKDKKVPSLPPKHLQWSGTDRNIGDDIYKAMTTAEP</sequence>
<evidence type="ECO:0000256" key="4">
    <source>
        <dbReference type="SAM" id="MobiDB-lite"/>
    </source>
</evidence>
<dbReference type="GO" id="GO:0003676">
    <property type="term" value="F:nucleic acid binding"/>
    <property type="evidence" value="ECO:0007669"/>
    <property type="project" value="InterPro"/>
</dbReference>
<evidence type="ECO:0000256" key="3">
    <source>
        <dbReference type="SAM" id="Coils"/>
    </source>
</evidence>
<gene>
    <name evidence="6" type="ORF">CFT61_14180</name>
</gene>
<dbReference type="GO" id="GO:0008270">
    <property type="term" value="F:zinc ion binding"/>
    <property type="evidence" value="ECO:0007669"/>
    <property type="project" value="InterPro"/>
</dbReference>
<reference evidence="6 7" key="1">
    <citation type="submission" date="2017-07" db="EMBL/GenBank/DDBJ databases">
        <title>Draft genome sequence of Prevotella copri isolated from the gut of healthy adult Indian.</title>
        <authorList>
            <person name="Das B."/>
            <person name="Bag S."/>
            <person name="Ghosh T.S."/>
        </authorList>
    </citation>
    <scope>NUCLEOTIDE SEQUENCE [LARGE SCALE GENOMIC DNA]</scope>
    <source>
        <strain evidence="6 7">Indica</strain>
    </source>
</reference>
<organism evidence="6 7">
    <name type="scientific">Segatella copri</name>
    <dbReference type="NCBI Taxonomy" id="165179"/>
    <lineage>
        <taxon>Bacteria</taxon>
        <taxon>Pseudomonadati</taxon>
        <taxon>Bacteroidota</taxon>
        <taxon>Bacteroidia</taxon>
        <taxon>Bacteroidales</taxon>
        <taxon>Prevotellaceae</taxon>
        <taxon>Segatella</taxon>
    </lineage>
</organism>
<feature type="coiled-coil region" evidence="3">
    <location>
        <begin position="204"/>
        <end position="234"/>
    </location>
</feature>
<evidence type="ECO:0000259" key="5">
    <source>
        <dbReference type="Pfam" id="PF08797"/>
    </source>
</evidence>
<keyword evidence="2" id="KW-0378">Hydrolase</keyword>
<dbReference type="GO" id="GO:0016818">
    <property type="term" value="F:hydrolase activity, acting on acid anhydrides, in phosphorus-containing anhydrides"/>
    <property type="evidence" value="ECO:0007669"/>
    <property type="project" value="InterPro"/>
</dbReference>
<feature type="domain" description="HIRAN" evidence="5">
    <location>
        <begin position="3"/>
        <end position="80"/>
    </location>
</feature>
<dbReference type="AlphaFoldDB" id="A0AA91THH1"/>
<keyword evidence="3" id="KW-0175">Coiled coil</keyword>
<accession>A0AA91THH1</accession>
<comment type="caution">
    <text evidence="6">The sequence shown here is derived from an EMBL/GenBank/DDBJ whole genome shotgun (WGS) entry which is preliminary data.</text>
</comment>
<keyword evidence="1" id="KW-0479">Metal-binding</keyword>
<feature type="compositionally biased region" description="Basic residues" evidence="4">
    <location>
        <begin position="450"/>
        <end position="459"/>
    </location>
</feature>
<protein>
    <recommendedName>
        <fullName evidence="5">HIRAN domain-containing protein</fullName>
    </recommendedName>
</protein>
<evidence type="ECO:0000256" key="2">
    <source>
        <dbReference type="ARBA" id="ARBA00022801"/>
    </source>
</evidence>
<dbReference type="InterPro" id="IPR014905">
    <property type="entry name" value="HIRAN"/>
</dbReference>